<dbReference type="Pfam" id="PF15065">
    <property type="entry name" value="NCU-G1"/>
    <property type="match status" value="1"/>
</dbReference>
<sequence length="77" mass="8543">MLGYGVVPYDKISMIVISTIAVGLGIPLLLIIFGSIYVAFKKKVWQKCSKTGYTKMTNEKEDEDEIKANGGDKINKE</sequence>
<accession>A0A1X7TYC3</accession>
<keyword evidence="1" id="KW-0472">Membrane</keyword>
<dbReference type="InParanoid" id="A0A1X7TYC3"/>
<keyword evidence="1" id="KW-0812">Transmembrane</keyword>
<dbReference type="InterPro" id="IPR029382">
    <property type="entry name" value="NCU-G1"/>
</dbReference>
<protein>
    <submittedName>
        <fullName evidence="2">Uncharacterized protein</fullName>
    </submittedName>
</protein>
<evidence type="ECO:0000313" key="2">
    <source>
        <dbReference type="EnsemblMetazoa" id="Aqu2.1.20110_001"/>
    </source>
</evidence>
<evidence type="ECO:0000256" key="1">
    <source>
        <dbReference type="SAM" id="Phobius"/>
    </source>
</evidence>
<feature type="transmembrane region" description="Helical" evidence="1">
    <location>
        <begin position="12"/>
        <end position="40"/>
    </location>
</feature>
<name>A0A1X7TYC3_AMPQE</name>
<organism evidence="2">
    <name type="scientific">Amphimedon queenslandica</name>
    <name type="common">Sponge</name>
    <dbReference type="NCBI Taxonomy" id="400682"/>
    <lineage>
        <taxon>Eukaryota</taxon>
        <taxon>Metazoa</taxon>
        <taxon>Porifera</taxon>
        <taxon>Demospongiae</taxon>
        <taxon>Heteroscleromorpha</taxon>
        <taxon>Haplosclerida</taxon>
        <taxon>Niphatidae</taxon>
        <taxon>Amphimedon</taxon>
    </lineage>
</organism>
<dbReference type="AlphaFoldDB" id="A0A1X7TYC3"/>
<reference evidence="2" key="1">
    <citation type="submission" date="2017-05" db="UniProtKB">
        <authorList>
            <consortium name="EnsemblMetazoa"/>
        </authorList>
    </citation>
    <scope>IDENTIFICATION</scope>
</reference>
<dbReference type="EnsemblMetazoa" id="Aqu2.1.20110_001">
    <property type="protein sequence ID" value="Aqu2.1.20110_001"/>
    <property type="gene ID" value="Aqu2.1.20110"/>
</dbReference>
<keyword evidence="1" id="KW-1133">Transmembrane helix</keyword>
<dbReference type="OrthoDB" id="6264340at2759"/>
<proteinExistence type="predicted"/>